<organism evidence="7 9">
    <name type="scientific">Rotaria socialis</name>
    <dbReference type="NCBI Taxonomy" id="392032"/>
    <lineage>
        <taxon>Eukaryota</taxon>
        <taxon>Metazoa</taxon>
        <taxon>Spiralia</taxon>
        <taxon>Gnathifera</taxon>
        <taxon>Rotifera</taxon>
        <taxon>Eurotatoria</taxon>
        <taxon>Bdelloidea</taxon>
        <taxon>Philodinida</taxon>
        <taxon>Philodinidae</taxon>
        <taxon>Rotaria</taxon>
    </lineage>
</organism>
<sequence length="122" mass="14179">MGILCVLTLINVRQQSHQIRPSLSVGNDSPRRLDDKLIRMLFSQILTQLICILPYAVFHLAVFFIELNSTSFEFFDLICILLLYVSYAISFYIFTLLSRADRKKLVKLTLLRKSNQIKIPQN</sequence>
<evidence type="ECO:0000256" key="4">
    <source>
        <dbReference type="ARBA" id="ARBA00023136"/>
    </source>
</evidence>
<dbReference type="SUPFAM" id="SSF81321">
    <property type="entry name" value="Family A G protein-coupled receptor-like"/>
    <property type="match status" value="1"/>
</dbReference>
<dbReference type="EMBL" id="CAJNYU010000157">
    <property type="protein sequence ID" value="CAF3332614.1"/>
    <property type="molecule type" value="Genomic_DNA"/>
</dbReference>
<feature type="domain" description="G-protein coupled receptors family 1 profile" evidence="6">
    <location>
        <begin position="1"/>
        <end position="94"/>
    </location>
</feature>
<evidence type="ECO:0000259" key="6">
    <source>
        <dbReference type="PROSITE" id="PS50262"/>
    </source>
</evidence>
<protein>
    <recommendedName>
        <fullName evidence="6">G-protein coupled receptors family 1 profile domain-containing protein</fullName>
    </recommendedName>
</protein>
<dbReference type="AlphaFoldDB" id="A0A817UZ96"/>
<proteinExistence type="predicted"/>
<feature type="transmembrane region" description="Helical" evidence="5">
    <location>
        <begin position="74"/>
        <end position="97"/>
    </location>
</feature>
<keyword evidence="4 5" id="KW-0472">Membrane</keyword>
<dbReference type="Proteomes" id="UP000663862">
    <property type="component" value="Unassembled WGS sequence"/>
</dbReference>
<comment type="subcellular location">
    <subcellularLocation>
        <location evidence="1">Membrane</location>
    </subcellularLocation>
</comment>
<dbReference type="GO" id="GO:0016020">
    <property type="term" value="C:membrane"/>
    <property type="evidence" value="ECO:0007669"/>
    <property type="project" value="UniProtKB-SubCell"/>
</dbReference>
<evidence type="ECO:0000256" key="3">
    <source>
        <dbReference type="ARBA" id="ARBA00022989"/>
    </source>
</evidence>
<dbReference type="Gene3D" id="1.20.1070.10">
    <property type="entry name" value="Rhodopsin 7-helix transmembrane proteins"/>
    <property type="match status" value="1"/>
</dbReference>
<reference evidence="7" key="1">
    <citation type="submission" date="2021-02" db="EMBL/GenBank/DDBJ databases">
        <authorList>
            <person name="Nowell W R."/>
        </authorList>
    </citation>
    <scope>NUCLEOTIDE SEQUENCE</scope>
</reference>
<name>A0A817UZ96_9BILA</name>
<evidence type="ECO:0000313" key="7">
    <source>
        <dbReference type="EMBL" id="CAF3332614.1"/>
    </source>
</evidence>
<gene>
    <name evidence="7" type="ORF">FME351_LOCUS2747</name>
    <name evidence="8" type="ORF">TSG867_LOCUS1484</name>
</gene>
<comment type="caution">
    <text evidence="7">The sequence shown here is derived from an EMBL/GenBank/DDBJ whole genome shotgun (WGS) entry which is preliminary data.</text>
</comment>
<keyword evidence="3 5" id="KW-1133">Transmembrane helix</keyword>
<dbReference type="InterPro" id="IPR017452">
    <property type="entry name" value="GPCR_Rhodpsn_7TM"/>
</dbReference>
<evidence type="ECO:0000256" key="5">
    <source>
        <dbReference type="SAM" id="Phobius"/>
    </source>
</evidence>
<evidence type="ECO:0000256" key="1">
    <source>
        <dbReference type="ARBA" id="ARBA00004370"/>
    </source>
</evidence>
<dbReference type="EMBL" id="CAJOBQ010000033">
    <property type="protein sequence ID" value="CAF4224409.1"/>
    <property type="molecule type" value="Genomic_DNA"/>
</dbReference>
<evidence type="ECO:0000313" key="9">
    <source>
        <dbReference type="Proteomes" id="UP000663869"/>
    </source>
</evidence>
<dbReference type="CDD" id="cd00637">
    <property type="entry name" value="7tm_classA_rhodopsin-like"/>
    <property type="match status" value="1"/>
</dbReference>
<dbReference type="PROSITE" id="PS50262">
    <property type="entry name" value="G_PROTEIN_RECEP_F1_2"/>
    <property type="match status" value="1"/>
</dbReference>
<dbReference type="Proteomes" id="UP000663869">
    <property type="component" value="Unassembled WGS sequence"/>
</dbReference>
<feature type="transmembrane region" description="Helical" evidence="5">
    <location>
        <begin position="41"/>
        <end position="62"/>
    </location>
</feature>
<keyword evidence="2 5" id="KW-0812">Transmembrane</keyword>
<accession>A0A817UZ96</accession>
<evidence type="ECO:0000256" key="2">
    <source>
        <dbReference type="ARBA" id="ARBA00022692"/>
    </source>
</evidence>
<evidence type="ECO:0000313" key="8">
    <source>
        <dbReference type="EMBL" id="CAF4224409.1"/>
    </source>
</evidence>